<dbReference type="PANTHER" id="PTHR11808:SF80">
    <property type="entry name" value="CYSTATHIONINE GAMMA-LYASE"/>
    <property type="match status" value="1"/>
</dbReference>
<dbReference type="Gene3D" id="3.90.1150.10">
    <property type="entry name" value="Aspartate Aminotransferase, domain 1"/>
    <property type="match status" value="1"/>
</dbReference>
<dbReference type="PIRSF" id="PIRSF001434">
    <property type="entry name" value="CGS"/>
    <property type="match status" value="1"/>
</dbReference>
<organism evidence="4 5">
    <name type="scientific">Pseudovibrio ascidiaceicola</name>
    <dbReference type="NCBI Taxonomy" id="285279"/>
    <lineage>
        <taxon>Bacteria</taxon>
        <taxon>Pseudomonadati</taxon>
        <taxon>Pseudomonadota</taxon>
        <taxon>Alphaproteobacteria</taxon>
        <taxon>Hyphomicrobiales</taxon>
        <taxon>Stappiaceae</taxon>
        <taxon>Pseudovibrio</taxon>
    </lineage>
</organism>
<comment type="similarity">
    <text evidence="3">Belongs to the trans-sulfuration enzymes family.</text>
</comment>
<accession>A0A1I3ZDY9</accession>
<dbReference type="InterPro" id="IPR000277">
    <property type="entry name" value="Cys/Met-Metab_PyrdxlP-dep_enz"/>
</dbReference>
<sequence length="387" mass="41958">MIDLWGEDTATIVAHDETSFADAVVPPIFQNSLFTFSSYQEMCDTFSGKINRPVYTRGINPTVRAFEEKIAKLEGAEDALALSSGMAAISSAILSVVKPGDRILSVKHVYPDTFRFFEIFLRKFGVSVDYIDGGNLATVEAGLPGHSLFYLESPTSWIMEAHDVQALCARAKEAGVPTIIDNSWASPIFQNPIKLGCDIVVHSASKYISGHSDVVAGVIATSAERVAQIRGEVTQYLGGKIAPFEAWLLLRGLRTLPIRMKAHEQAGLEIAKRLTEHPRVKTVFHPAFQNKTHPGLRGTSGLFSIELTDNVSVEALCNHLKIFKIGVSWGGHESLICPAQASLIQSGGPNSTAFFGVSPHVVRLNVGLEDPEDLWGDLEEALGAASE</sequence>
<dbReference type="EMBL" id="FOSK01000005">
    <property type="protein sequence ID" value="SFK42267.1"/>
    <property type="molecule type" value="Genomic_DNA"/>
</dbReference>
<evidence type="ECO:0000313" key="5">
    <source>
        <dbReference type="Proteomes" id="UP000199598"/>
    </source>
</evidence>
<comment type="caution">
    <text evidence="4">The sequence shown here is derived from an EMBL/GenBank/DDBJ whole genome shotgun (WGS) entry which is preliminary data.</text>
</comment>
<keyword evidence="5" id="KW-1185">Reference proteome</keyword>
<keyword evidence="2 3" id="KW-0663">Pyridoxal phosphate</keyword>
<dbReference type="Pfam" id="PF01053">
    <property type="entry name" value="Cys_Met_Meta_PP"/>
    <property type="match status" value="1"/>
</dbReference>
<dbReference type="Proteomes" id="UP000199598">
    <property type="component" value="Unassembled WGS sequence"/>
</dbReference>
<comment type="cofactor">
    <cofactor evidence="1 3">
        <name>pyridoxal 5'-phosphate</name>
        <dbReference type="ChEBI" id="CHEBI:597326"/>
    </cofactor>
</comment>
<reference evidence="4 5" key="1">
    <citation type="submission" date="2016-10" db="EMBL/GenBank/DDBJ databases">
        <authorList>
            <person name="Varghese N."/>
            <person name="Submissions S."/>
        </authorList>
    </citation>
    <scope>NUCLEOTIDE SEQUENCE [LARGE SCALE GENOMIC DNA]</scope>
    <source>
        <strain evidence="4 5">DSM 16392</strain>
    </source>
</reference>
<dbReference type="InterPro" id="IPR015424">
    <property type="entry name" value="PyrdxlP-dep_Trfase"/>
</dbReference>
<evidence type="ECO:0000256" key="1">
    <source>
        <dbReference type="ARBA" id="ARBA00001933"/>
    </source>
</evidence>
<dbReference type="CDD" id="cd00614">
    <property type="entry name" value="CGS_like"/>
    <property type="match status" value="1"/>
</dbReference>
<protein>
    <submittedName>
        <fullName evidence="4">Cystathionine beta-lyase/cystathionine gamma-synthase</fullName>
    </submittedName>
</protein>
<dbReference type="NCBIfam" id="NF004627">
    <property type="entry name" value="PRK05968.1"/>
    <property type="match status" value="1"/>
</dbReference>
<dbReference type="RefSeq" id="WP_093519245.1">
    <property type="nucleotide sequence ID" value="NZ_FOSK01000005.1"/>
</dbReference>
<dbReference type="Gene3D" id="3.40.640.10">
    <property type="entry name" value="Type I PLP-dependent aspartate aminotransferase-like (Major domain)"/>
    <property type="match status" value="1"/>
</dbReference>
<dbReference type="PANTHER" id="PTHR11808">
    <property type="entry name" value="TRANS-SULFURATION ENZYME FAMILY MEMBER"/>
    <property type="match status" value="1"/>
</dbReference>
<proteinExistence type="inferred from homology"/>
<evidence type="ECO:0000313" key="4">
    <source>
        <dbReference type="EMBL" id="SFK42267.1"/>
    </source>
</evidence>
<evidence type="ECO:0000256" key="2">
    <source>
        <dbReference type="ARBA" id="ARBA00022898"/>
    </source>
</evidence>
<evidence type="ECO:0000256" key="3">
    <source>
        <dbReference type="RuleBase" id="RU362118"/>
    </source>
</evidence>
<dbReference type="SUPFAM" id="SSF53383">
    <property type="entry name" value="PLP-dependent transferases"/>
    <property type="match status" value="1"/>
</dbReference>
<dbReference type="InterPro" id="IPR015422">
    <property type="entry name" value="PyrdxlP-dep_Trfase_small"/>
</dbReference>
<name>A0A1I3ZDY9_9HYPH</name>
<dbReference type="InterPro" id="IPR015421">
    <property type="entry name" value="PyrdxlP-dep_Trfase_major"/>
</dbReference>
<gene>
    <name evidence="4" type="ORF">SAMN04488518_10544</name>
</gene>